<sequence length="556" mass="56829">MRFRTVIGSVLASTLVAGAGLLATSTPAAARDTTTLIEGVTGLADTAAAGGRVFVSANDRIVIADGRGTITGVITGLANPTGLAVTPDGARLYAALTGSGEVAEIDTATRAVTRRIDLAGYPSPENLSLAGDRLWVGYGVKGSFDGGVLGLDLSVPAPAPVQVATRMYGAPMVAAGGDTVVAGEAGINPGSLRVYDVRTTPATLRGTVSGSQHGLSNLTDLTVTPDGATAISVFATSGFDAWDTTTLAKVRTYGTGAEYPGSPGAVALSADGAHVAGAFYGSMYSPYATVYDAATAQRTYQTNVTNNASLRTGSLSVLGDDLFALQEDRQRNRYYLWRVEGATLPASTLTLTAAAGATALEPFALTGRLAFADGSTPGAQPLEITRTLPDGTTALLPGVTTAADGTFRVTDTPPVGGAVTYGALWDGSPTFRWSKVTTTVEVTRHATTLTLTGPATTSAGRPIQLSGVLSTAGAVPTPAGSLVVWRDVTTRSGTTSTDLPPVRLAADGSFTFTDTPPTSGQYRYHVRFDGDATFASAHHSHDTSVRGAIVGTYSHR</sequence>
<protein>
    <submittedName>
        <fullName evidence="2">40-residue YVTN family beta-propeller repeat-containing protein</fullName>
    </submittedName>
</protein>
<dbReference type="InterPro" id="IPR013783">
    <property type="entry name" value="Ig-like_fold"/>
</dbReference>
<organism evidence="2 3">
    <name type="scientific">Micromonospora coxensis</name>
    <dbReference type="NCBI Taxonomy" id="356852"/>
    <lineage>
        <taxon>Bacteria</taxon>
        <taxon>Bacillati</taxon>
        <taxon>Actinomycetota</taxon>
        <taxon>Actinomycetes</taxon>
        <taxon>Micromonosporales</taxon>
        <taxon>Micromonosporaceae</taxon>
        <taxon>Micromonospora</taxon>
    </lineage>
</organism>
<evidence type="ECO:0000313" key="3">
    <source>
        <dbReference type="Proteomes" id="UP000198215"/>
    </source>
</evidence>
<dbReference type="AlphaFoldDB" id="A0A1C5IS49"/>
<dbReference type="PANTHER" id="PTHR47197">
    <property type="entry name" value="PROTEIN NIRF"/>
    <property type="match status" value="1"/>
</dbReference>
<dbReference type="GO" id="GO:0005975">
    <property type="term" value="P:carbohydrate metabolic process"/>
    <property type="evidence" value="ECO:0007669"/>
    <property type="project" value="UniProtKB-ARBA"/>
</dbReference>
<name>A0A1C5IS49_9ACTN</name>
<dbReference type="InterPro" id="IPR015943">
    <property type="entry name" value="WD40/YVTN_repeat-like_dom_sf"/>
</dbReference>
<proteinExistence type="predicted"/>
<dbReference type="SUPFAM" id="SSF75011">
    <property type="entry name" value="3-carboxy-cis,cis-mucoante lactonizing enzyme"/>
    <property type="match status" value="1"/>
</dbReference>
<keyword evidence="3" id="KW-1185">Reference proteome</keyword>
<dbReference type="Gene3D" id="2.130.10.10">
    <property type="entry name" value="YVTN repeat-like/Quinoprotein amine dehydrogenase"/>
    <property type="match status" value="2"/>
</dbReference>
<dbReference type="PANTHER" id="PTHR47197:SF3">
    <property type="entry name" value="DIHYDRO-HEME D1 DEHYDROGENASE"/>
    <property type="match status" value="1"/>
</dbReference>
<accession>A0A1C5IS49</accession>
<reference evidence="3" key="1">
    <citation type="submission" date="2016-06" db="EMBL/GenBank/DDBJ databases">
        <authorList>
            <person name="Varghese N."/>
            <person name="Submissions Spin"/>
        </authorList>
    </citation>
    <scope>NUCLEOTIDE SEQUENCE [LARGE SCALE GENOMIC DNA]</scope>
    <source>
        <strain evidence="3">DSM 45161</strain>
    </source>
</reference>
<dbReference type="NCBIfam" id="TIGR02276">
    <property type="entry name" value="beta_rpt_yvtn"/>
    <property type="match status" value="1"/>
</dbReference>
<evidence type="ECO:0000313" key="2">
    <source>
        <dbReference type="EMBL" id="SCG61154.1"/>
    </source>
</evidence>
<evidence type="ECO:0000256" key="1">
    <source>
        <dbReference type="SAM" id="SignalP"/>
    </source>
</evidence>
<feature type="signal peptide" evidence="1">
    <location>
        <begin position="1"/>
        <end position="30"/>
    </location>
</feature>
<gene>
    <name evidence="2" type="ORF">GA0070614_3314</name>
</gene>
<dbReference type="Proteomes" id="UP000198215">
    <property type="component" value="Chromosome I"/>
</dbReference>
<dbReference type="Gene3D" id="2.60.40.10">
    <property type="entry name" value="Immunoglobulins"/>
    <property type="match status" value="1"/>
</dbReference>
<dbReference type="EMBL" id="LT607753">
    <property type="protein sequence ID" value="SCG61154.1"/>
    <property type="molecule type" value="Genomic_DNA"/>
</dbReference>
<feature type="chain" id="PRO_5008719071" evidence="1">
    <location>
        <begin position="31"/>
        <end position="556"/>
    </location>
</feature>
<keyword evidence="1" id="KW-0732">Signal</keyword>
<dbReference type="OrthoDB" id="4332189at2"/>
<dbReference type="InterPro" id="IPR011964">
    <property type="entry name" value="YVTN_b-propeller_repeat"/>
</dbReference>
<dbReference type="InterPro" id="IPR051200">
    <property type="entry name" value="Host-pathogen_enzymatic-act"/>
</dbReference>